<proteinExistence type="predicted"/>
<keyword evidence="3" id="KW-1185">Reference proteome</keyword>
<sequence length="166" mass="17958">MTSSPKKICPAQTQVLLLAMTCQVDLDLTLNTWDLDGVSGGGGGGRGAPFAEVPTALHLLYPAIIPPQPRLEHFTTLLLLIDHLQAALMNGRPSVFTSQLALFVIPLDPAAKLCLKLVPMAQLKLLGLSLRLAQYPRLTHRPSIVARETDHVSHPPTDHLWKAASP</sequence>
<accession>A0A9Q8T7A0</accession>
<dbReference type="AlphaFoldDB" id="A0A9Q8T7A0"/>
<reference evidence="2" key="1">
    <citation type="journal article" date="2021" name="Mol. Plant Microbe Interact.">
        <title>Complete Genome Sequence of the Plant-Pathogenic Fungus Colletotrichum lupini.</title>
        <authorList>
            <person name="Baroncelli R."/>
            <person name="Pensec F."/>
            <person name="Da Lio D."/>
            <person name="Boufleur T."/>
            <person name="Vicente I."/>
            <person name="Sarrocco S."/>
            <person name="Picot A."/>
            <person name="Baraldi E."/>
            <person name="Sukno S."/>
            <person name="Thon M."/>
            <person name="Le Floch G."/>
        </authorList>
    </citation>
    <scope>NUCLEOTIDE SEQUENCE</scope>
    <source>
        <strain evidence="2">IMI 504893</strain>
    </source>
</reference>
<gene>
    <name evidence="2" type="ORF">CLUP02_15068</name>
</gene>
<evidence type="ECO:0000313" key="3">
    <source>
        <dbReference type="Proteomes" id="UP000830671"/>
    </source>
</evidence>
<feature type="region of interest" description="Disordered" evidence="1">
    <location>
        <begin position="147"/>
        <end position="166"/>
    </location>
</feature>
<dbReference type="RefSeq" id="XP_049151138.1">
    <property type="nucleotide sequence ID" value="XM_049293992.1"/>
</dbReference>
<dbReference type="EMBL" id="CP019480">
    <property type="protein sequence ID" value="UQC89537.1"/>
    <property type="molecule type" value="Genomic_DNA"/>
</dbReference>
<evidence type="ECO:0000256" key="1">
    <source>
        <dbReference type="SAM" id="MobiDB-lite"/>
    </source>
</evidence>
<dbReference type="KEGG" id="clup:CLUP02_15068"/>
<protein>
    <submittedName>
        <fullName evidence="2">Uncharacterized protein</fullName>
    </submittedName>
</protein>
<name>A0A9Q8T7A0_9PEZI</name>
<dbReference type="GeneID" id="73349002"/>
<evidence type="ECO:0000313" key="2">
    <source>
        <dbReference type="EMBL" id="UQC89537.1"/>
    </source>
</evidence>
<dbReference type="Proteomes" id="UP000830671">
    <property type="component" value="Chromosome 8"/>
</dbReference>
<organism evidence="2 3">
    <name type="scientific">Colletotrichum lupini</name>
    <dbReference type="NCBI Taxonomy" id="145971"/>
    <lineage>
        <taxon>Eukaryota</taxon>
        <taxon>Fungi</taxon>
        <taxon>Dikarya</taxon>
        <taxon>Ascomycota</taxon>
        <taxon>Pezizomycotina</taxon>
        <taxon>Sordariomycetes</taxon>
        <taxon>Hypocreomycetidae</taxon>
        <taxon>Glomerellales</taxon>
        <taxon>Glomerellaceae</taxon>
        <taxon>Colletotrichum</taxon>
        <taxon>Colletotrichum acutatum species complex</taxon>
    </lineage>
</organism>